<evidence type="ECO:0000256" key="6">
    <source>
        <dbReference type="SAM" id="MobiDB-lite"/>
    </source>
</evidence>
<dbReference type="InterPro" id="IPR049560">
    <property type="entry name" value="MeTrfase_RsmB-F_NOP2_cat"/>
</dbReference>
<feature type="active site" description="Nucleophile" evidence="5">
    <location>
        <position position="431"/>
    </location>
</feature>
<dbReference type="Proteomes" id="UP001303373">
    <property type="component" value="Chromosome 10"/>
</dbReference>
<dbReference type="Pfam" id="PF21148">
    <property type="entry name" value="NSUN5_fdxn-like"/>
    <property type="match status" value="1"/>
</dbReference>
<feature type="compositionally biased region" description="Acidic residues" evidence="6">
    <location>
        <begin position="375"/>
        <end position="385"/>
    </location>
</feature>
<comment type="similarity">
    <text evidence="5">Belongs to the class I-like SAM-binding methyltransferase superfamily. RsmB/NOP family.</text>
</comment>
<feature type="binding site" evidence="5">
    <location>
        <begin position="246"/>
        <end position="252"/>
    </location>
    <ligand>
        <name>S-adenosyl-L-methionine</name>
        <dbReference type="ChEBI" id="CHEBI:59789"/>
    </ligand>
</feature>
<dbReference type="InterPro" id="IPR049561">
    <property type="entry name" value="NSUN5_7_fdxn-like"/>
</dbReference>
<reference evidence="8 9" key="1">
    <citation type="submission" date="2023-11" db="EMBL/GenBank/DDBJ databases">
        <title>An acidophilic fungus is an integral part of prey digestion in a carnivorous sundew plant.</title>
        <authorList>
            <person name="Tsai I.J."/>
        </authorList>
    </citation>
    <scope>NUCLEOTIDE SEQUENCE [LARGE SCALE GENOMIC DNA]</scope>
    <source>
        <strain evidence="8">169a</strain>
    </source>
</reference>
<evidence type="ECO:0000313" key="9">
    <source>
        <dbReference type="Proteomes" id="UP001303373"/>
    </source>
</evidence>
<dbReference type="InterPro" id="IPR048889">
    <property type="entry name" value="NSUN5_RCM1_N"/>
</dbReference>
<keyword evidence="9" id="KW-1185">Reference proteome</keyword>
<feature type="binding site" evidence="5">
    <location>
        <position position="278"/>
    </location>
    <ligand>
        <name>S-adenosyl-L-methionine</name>
        <dbReference type="ChEBI" id="CHEBI:59789"/>
    </ligand>
</feature>
<dbReference type="PANTHER" id="PTHR22807">
    <property type="entry name" value="NOP2 YEAST -RELATED NOL1/NOP2/FMU SUN DOMAIN-CONTAINING"/>
    <property type="match status" value="1"/>
</dbReference>
<feature type="domain" description="SAM-dependent MTase RsmB/NOP-type" evidence="7">
    <location>
        <begin position="141"/>
        <end position="525"/>
    </location>
</feature>
<dbReference type="Gene3D" id="3.40.50.150">
    <property type="entry name" value="Vaccinia Virus protein VP39"/>
    <property type="match status" value="1"/>
</dbReference>
<dbReference type="FunFam" id="3.30.70.1170:FF:000006">
    <property type="entry name" value="NOL1/NOP2/Sun domain family protein"/>
    <property type="match status" value="1"/>
</dbReference>
<dbReference type="PANTHER" id="PTHR22807:SF4">
    <property type="entry name" value="28S RRNA (CYTOSINE-C(5))-METHYLTRANSFERASE"/>
    <property type="match status" value="1"/>
</dbReference>
<accession>A0AAQ3MD25</accession>
<feature type="binding site" evidence="5">
    <location>
        <position position="327"/>
    </location>
    <ligand>
        <name>S-adenosyl-L-methionine</name>
        <dbReference type="ChEBI" id="CHEBI:59789"/>
    </ligand>
</feature>
<name>A0AAQ3MD25_9PEZI</name>
<dbReference type="PRINTS" id="PR02008">
    <property type="entry name" value="RCMTFAMILY"/>
</dbReference>
<dbReference type="InterPro" id="IPR029063">
    <property type="entry name" value="SAM-dependent_MTases_sf"/>
</dbReference>
<feature type="region of interest" description="Disordered" evidence="6">
    <location>
        <begin position="530"/>
        <end position="558"/>
    </location>
</feature>
<dbReference type="EMBL" id="CP138589">
    <property type="protein sequence ID" value="WPH03287.1"/>
    <property type="molecule type" value="Genomic_DNA"/>
</dbReference>
<dbReference type="GO" id="GO:0070475">
    <property type="term" value="P:rRNA base methylation"/>
    <property type="evidence" value="ECO:0007669"/>
    <property type="project" value="TreeGrafter"/>
</dbReference>
<dbReference type="Gene3D" id="3.30.70.1170">
    <property type="entry name" value="Sun protein, domain 3"/>
    <property type="match status" value="1"/>
</dbReference>
<dbReference type="InterPro" id="IPR001678">
    <property type="entry name" value="MeTrfase_RsmB-F_NOP2_dom"/>
</dbReference>
<feature type="binding site" evidence="5">
    <location>
        <position position="307"/>
    </location>
    <ligand>
        <name>S-adenosyl-L-methionine</name>
        <dbReference type="ChEBI" id="CHEBI:59789"/>
    </ligand>
</feature>
<sequence length="558" mass="60994">MSLYHEAAGILDAASKESGSLKSLVFGKKTWKSDQKTLFALTSEAAKWSAVLSEVVEKSGILKTEKQLTPTLALVLSHDLLLSKRGVALPQKHGLNLTISRSKARLTSELTKARIRRGFATIDGLRQAINNPETSAQGESGDQKPIVRHPRWIRVNAIKSSLEKQLQTTFSDYVQVESLSKLSGGQTKSIYLDPHIPNLVAIVQNTDIMRSKAYRTGELILQDKASCFPAYLLDPRPDEGLVIDACAAPGNKTTHVAAILSERASNEDGDSLGVIACEKNPARSQTLEKMVKIAGGDSIISIKAKQDFTKLDPESAISGEVTALLLDPSCSGSGIVGRDESTVDVHLPSASASESSQQSKKRKRSNPAKIKPETIEDSSQEDPTLEEQPMPAEEDGVKLQARLSALSSFQLRIIEHAMSFPAAKRITYSTCSVHPEENEHVVMKALASSIAAERGWRIMRRDQQVDGMRRWHIRGWKAACELGQNILDDANICDDAETIADACIRCDKLSEDGTMGFFVAGFVRDAAQNGDHVNQRKKPEEKIDHDGDDAEEWAGFDD</sequence>
<evidence type="ECO:0000256" key="2">
    <source>
        <dbReference type="ARBA" id="ARBA00022679"/>
    </source>
</evidence>
<evidence type="ECO:0000256" key="1">
    <source>
        <dbReference type="ARBA" id="ARBA00022603"/>
    </source>
</evidence>
<evidence type="ECO:0000256" key="5">
    <source>
        <dbReference type="PROSITE-ProRule" id="PRU01023"/>
    </source>
</evidence>
<keyword evidence="2 5" id="KW-0808">Transferase</keyword>
<keyword evidence="1 5" id="KW-0489">Methyltransferase</keyword>
<evidence type="ECO:0000256" key="3">
    <source>
        <dbReference type="ARBA" id="ARBA00022691"/>
    </source>
</evidence>
<feature type="compositionally biased region" description="Low complexity" evidence="6">
    <location>
        <begin position="349"/>
        <end position="358"/>
    </location>
</feature>
<dbReference type="Pfam" id="PF01189">
    <property type="entry name" value="Methyltr_RsmB-F"/>
    <property type="match status" value="1"/>
</dbReference>
<dbReference type="Pfam" id="PF21153">
    <property type="entry name" value="NSUN5_N"/>
    <property type="match status" value="1"/>
</dbReference>
<evidence type="ECO:0000259" key="7">
    <source>
        <dbReference type="PROSITE" id="PS51686"/>
    </source>
</evidence>
<dbReference type="GO" id="GO:0008173">
    <property type="term" value="F:RNA methyltransferase activity"/>
    <property type="evidence" value="ECO:0007669"/>
    <property type="project" value="InterPro"/>
</dbReference>
<dbReference type="GO" id="GO:0005730">
    <property type="term" value="C:nucleolus"/>
    <property type="evidence" value="ECO:0007669"/>
    <property type="project" value="TreeGrafter"/>
</dbReference>
<feature type="region of interest" description="Disordered" evidence="6">
    <location>
        <begin position="348"/>
        <end position="394"/>
    </location>
</feature>
<keyword evidence="3 5" id="KW-0949">S-adenosyl-L-methionine</keyword>
<protein>
    <submittedName>
        <fullName evidence="8">25S rRNA (Cytosine-C(5))-methyltransferase rcm1</fullName>
    </submittedName>
</protein>
<dbReference type="PROSITE" id="PS51686">
    <property type="entry name" value="SAM_MT_RSMB_NOP"/>
    <property type="match status" value="1"/>
</dbReference>
<feature type="compositionally biased region" description="Acidic residues" evidence="6">
    <location>
        <begin position="546"/>
        <end position="558"/>
    </location>
</feature>
<organism evidence="8 9">
    <name type="scientific">Acrodontium crateriforme</name>
    <dbReference type="NCBI Taxonomy" id="150365"/>
    <lineage>
        <taxon>Eukaryota</taxon>
        <taxon>Fungi</taxon>
        <taxon>Dikarya</taxon>
        <taxon>Ascomycota</taxon>
        <taxon>Pezizomycotina</taxon>
        <taxon>Dothideomycetes</taxon>
        <taxon>Dothideomycetidae</taxon>
        <taxon>Mycosphaerellales</taxon>
        <taxon>Teratosphaeriaceae</taxon>
        <taxon>Acrodontium</taxon>
    </lineage>
</organism>
<dbReference type="GO" id="GO:0003723">
    <property type="term" value="F:RNA binding"/>
    <property type="evidence" value="ECO:0007669"/>
    <property type="project" value="UniProtKB-UniRule"/>
</dbReference>
<keyword evidence="4 5" id="KW-0694">RNA-binding</keyword>
<gene>
    <name evidence="8" type="ORF">R9X50_00616400</name>
</gene>
<feature type="compositionally biased region" description="Basic and acidic residues" evidence="6">
    <location>
        <begin position="533"/>
        <end position="545"/>
    </location>
</feature>
<dbReference type="AlphaFoldDB" id="A0AAQ3MD25"/>
<evidence type="ECO:0000256" key="4">
    <source>
        <dbReference type="ARBA" id="ARBA00022884"/>
    </source>
</evidence>
<evidence type="ECO:0000313" key="8">
    <source>
        <dbReference type="EMBL" id="WPH03287.1"/>
    </source>
</evidence>
<dbReference type="InterPro" id="IPR023267">
    <property type="entry name" value="RCMT"/>
</dbReference>
<proteinExistence type="inferred from homology"/>
<dbReference type="SUPFAM" id="SSF53335">
    <property type="entry name" value="S-adenosyl-L-methionine-dependent methyltransferases"/>
    <property type="match status" value="1"/>
</dbReference>